<feature type="region of interest" description="Disordered" evidence="1">
    <location>
        <begin position="62"/>
        <end position="91"/>
    </location>
</feature>
<keyword evidence="2" id="KW-0240">DNA-directed RNA polymerase</keyword>
<protein>
    <submittedName>
        <fullName evidence="2">DNA-directed RNA polymerase II subunit RPB11-like</fullName>
    </submittedName>
</protein>
<accession>A0A4D9F217</accession>
<name>A0A4D9F217_9SAUR</name>
<keyword evidence="2" id="KW-0804">Transcription</keyword>
<keyword evidence="3" id="KW-1185">Reference proteome</keyword>
<proteinExistence type="predicted"/>
<reference evidence="2 3" key="2">
    <citation type="submission" date="2019-04" db="EMBL/GenBank/DDBJ databases">
        <title>The genome sequence of big-headed turtle.</title>
        <authorList>
            <person name="Gong S."/>
        </authorList>
    </citation>
    <scope>NUCLEOTIDE SEQUENCE [LARGE SCALE GENOMIC DNA]</scope>
    <source>
        <strain evidence="2">DO16091913</strain>
        <tissue evidence="2">Muscle</tissue>
    </source>
</reference>
<evidence type="ECO:0000313" key="2">
    <source>
        <dbReference type="EMBL" id="TFK13462.1"/>
    </source>
</evidence>
<dbReference type="GO" id="GO:0000428">
    <property type="term" value="C:DNA-directed RNA polymerase complex"/>
    <property type="evidence" value="ECO:0007669"/>
    <property type="project" value="UniProtKB-KW"/>
</dbReference>
<evidence type="ECO:0000256" key="1">
    <source>
        <dbReference type="SAM" id="MobiDB-lite"/>
    </source>
</evidence>
<comment type="caution">
    <text evidence="2">The sequence shown here is derived from an EMBL/GenBank/DDBJ whole genome shotgun (WGS) entry which is preliminary data.</text>
</comment>
<reference evidence="2 3" key="1">
    <citation type="submission" date="2019-04" db="EMBL/GenBank/DDBJ databases">
        <title>Draft genome of the big-headed turtle Platysternon megacephalum.</title>
        <authorList>
            <person name="Gong S."/>
        </authorList>
    </citation>
    <scope>NUCLEOTIDE SEQUENCE [LARGE SCALE GENOMIC DNA]</scope>
    <source>
        <strain evidence="2">DO16091913</strain>
        <tissue evidence="2">Muscle</tissue>
    </source>
</reference>
<dbReference type="Proteomes" id="UP000297703">
    <property type="component" value="Unassembled WGS sequence"/>
</dbReference>
<dbReference type="EMBL" id="QXTE01000016">
    <property type="protein sequence ID" value="TFK13462.1"/>
    <property type="molecule type" value="Genomic_DNA"/>
</dbReference>
<sequence length="134" mass="14323">MAGAWTSRQSGSLGAAYQLPARHVPEKPVQVPGAWSPGRKCLAQIAQHEPARAIREGAERMGAMPQPRAGPWGKPQKRSLAPTQSHRAGWLGPPQLHQIQAWCAEPCVHGCALGLGCVQGTMLDPGLWRAVLLS</sequence>
<dbReference type="AlphaFoldDB" id="A0A4D9F217"/>
<evidence type="ECO:0000313" key="3">
    <source>
        <dbReference type="Proteomes" id="UP000297703"/>
    </source>
</evidence>
<organism evidence="2 3">
    <name type="scientific">Platysternon megacephalum</name>
    <name type="common">big-headed turtle</name>
    <dbReference type="NCBI Taxonomy" id="55544"/>
    <lineage>
        <taxon>Eukaryota</taxon>
        <taxon>Metazoa</taxon>
        <taxon>Chordata</taxon>
        <taxon>Craniata</taxon>
        <taxon>Vertebrata</taxon>
        <taxon>Euteleostomi</taxon>
        <taxon>Archelosauria</taxon>
        <taxon>Testudinata</taxon>
        <taxon>Testudines</taxon>
        <taxon>Cryptodira</taxon>
        <taxon>Durocryptodira</taxon>
        <taxon>Testudinoidea</taxon>
        <taxon>Platysternidae</taxon>
        <taxon>Platysternon</taxon>
    </lineage>
</organism>
<gene>
    <name evidence="2" type="ORF">DR999_PMT03426</name>
</gene>